<accession>A0A6J7DNG6</accession>
<keyword evidence="1" id="KW-0812">Transmembrane</keyword>
<dbReference type="EMBL" id="CAFBLW010000014">
    <property type="protein sequence ID" value="CAB4870950.1"/>
    <property type="molecule type" value="Genomic_DNA"/>
</dbReference>
<evidence type="ECO:0000256" key="1">
    <source>
        <dbReference type="SAM" id="Phobius"/>
    </source>
</evidence>
<feature type="transmembrane region" description="Helical" evidence="1">
    <location>
        <begin position="12"/>
        <end position="31"/>
    </location>
</feature>
<dbReference type="InterPro" id="IPR019681">
    <property type="entry name" value="DUF2530"/>
</dbReference>
<name>A0A6J7DNG6_9ZZZZ</name>
<sequence length="64" mass="6994">MKVRSTIQNVVFWISLGAIAWLIVGTIAFVIGAEDKIVWTCICGASLGVIGIKYSVRRNQRTGI</sequence>
<keyword evidence="1" id="KW-0472">Membrane</keyword>
<evidence type="ECO:0000313" key="2">
    <source>
        <dbReference type="EMBL" id="CAB4870950.1"/>
    </source>
</evidence>
<organism evidence="2">
    <name type="scientific">freshwater metagenome</name>
    <dbReference type="NCBI Taxonomy" id="449393"/>
    <lineage>
        <taxon>unclassified sequences</taxon>
        <taxon>metagenomes</taxon>
        <taxon>ecological metagenomes</taxon>
    </lineage>
</organism>
<protein>
    <submittedName>
        <fullName evidence="2">Unannotated protein</fullName>
    </submittedName>
</protein>
<reference evidence="2" key="1">
    <citation type="submission" date="2020-05" db="EMBL/GenBank/DDBJ databases">
        <authorList>
            <person name="Chiriac C."/>
            <person name="Salcher M."/>
            <person name="Ghai R."/>
            <person name="Kavagutti S V."/>
        </authorList>
    </citation>
    <scope>NUCLEOTIDE SEQUENCE</scope>
</reference>
<keyword evidence="1" id="KW-1133">Transmembrane helix</keyword>
<proteinExistence type="predicted"/>
<feature type="transmembrane region" description="Helical" evidence="1">
    <location>
        <begin position="37"/>
        <end position="56"/>
    </location>
</feature>
<dbReference type="AlphaFoldDB" id="A0A6J7DNG6"/>
<dbReference type="Pfam" id="PF10745">
    <property type="entry name" value="DUF2530"/>
    <property type="match status" value="1"/>
</dbReference>
<gene>
    <name evidence="2" type="ORF">UFOPK3461_00322</name>
</gene>